<accession>A0A174CNG9</accession>
<evidence type="ECO:0000256" key="8">
    <source>
        <dbReference type="ARBA" id="ARBA00023136"/>
    </source>
</evidence>
<evidence type="ECO:0000256" key="2">
    <source>
        <dbReference type="ARBA" id="ARBA00004953"/>
    </source>
</evidence>
<protein>
    <recommendedName>
        <fullName evidence="9">Cobalamin biosynthesis protein CobD</fullName>
    </recommendedName>
</protein>
<evidence type="ECO:0000256" key="3">
    <source>
        <dbReference type="ARBA" id="ARBA00006263"/>
    </source>
</evidence>
<dbReference type="RefSeq" id="WP_055286479.1">
    <property type="nucleotide sequence ID" value="NZ_CYYP01000008.1"/>
</dbReference>
<keyword evidence="4 9" id="KW-1003">Cell membrane</keyword>
<proteinExistence type="inferred from homology"/>
<dbReference type="EMBL" id="CYYP01000008">
    <property type="protein sequence ID" value="CUO14872.1"/>
    <property type="molecule type" value="Genomic_DNA"/>
</dbReference>
<evidence type="ECO:0000256" key="5">
    <source>
        <dbReference type="ARBA" id="ARBA00022573"/>
    </source>
</evidence>
<keyword evidence="6 9" id="KW-0812">Transmembrane</keyword>
<feature type="transmembrane region" description="Helical" evidence="9">
    <location>
        <begin position="161"/>
        <end position="178"/>
    </location>
</feature>
<gene>
    <name evidence="9" type="primary">cobD</name>
    <name evidence="10" type="ORF">ERS852381_01134</name>
</gene>
<comment type="pathway">
    <text evidence="2 9">Cofactor biosynthesis; adenosylcobalamin biosynthesis.</text>
</comment>
<organism evidence="10 11">
    <name type="scientific">Collinsella aerofaciens</name>
    <dbReference type="NCBI Taxonomy" id="74426"/>
    <lineage>
        <taxon>Bacteria</taxon>
        <taxon>Bacillati</taxon>
        <taxon>Actinomycetota</taxon>
        <taxon>Coriobacteriia</taxon>
        <taxon>Coriobacteriales</taxon>
        <taxon>Coriobacteriaceae</taxon>
        <taxon>Collinsella</taxon>
    </lineage>
</organism>
<dbReference type="UniPathway" id="UPA00148"/>
<feature type="transmembrane region" description="Helical" evidence="9">
    <location>
        <begin position="213"/>
        <end position="236"/>
    </location>
</feature>
<dbReference type="HAMAP" id="MF_00024">
    <property type="entry name" value="CobD_CbiB"/>
    <property type="match status" value="1"/>
</dbReference>
<keyword evidence="7 9" id="KW-1133">Transmembrane helix</keyword>
<comment type="subcellular location">
    <subcellularLocation>
        <location evidence="1 9">Cell membrane</location>
        <topology evidence="1 9">Multi-pass membrane protein</topology>
    </subcellularLocation>
</comment>
<dbReference type="PANTHER" id="PTHR34308:SF1">
    <property type="entry name" value="COBALAMIN BIOSYNTHESIS PROTEIN CBIB"/>
    <property type="match status" value="1"/>
</dbReference>
<comment type="similarity">
    <text evidence="3 9">Belongs to the CobD/CbiB family.</text>
</comment>
<dbReference type="Pfam" id="PF03186">
    <property type="entry name" value="CobD_Cbib"/>
    <property type="match status" value="1"/>
</dbReference>
<comment type="caution">
    <text evidence="9">Lacks conserved residue(s) required for the propagation of feature annotation.</text>
</comment>
<evidence type="ECO:0000256" key="9">
    <source>
        <dbReference type="HAMAP-Rule" id="MF_00024"/>
    </source>
</evidence>
<evidence type="ECO:0000313" key="11">
    <source>
        <dbReference type="Proteomes" id="UP000095468"/>
    </source>
</evidence>
<keyword evidence="5 9" id="KW-0169">Cobalamin biosynthesis</keyword>
<dbReference type="NCBIfam" id="TIGR00380">
    <property type="entry name" value="cobal_cbiB"/>
    <property type="match status" value="1"/>
</dbReference>
<feature type="transmembrane region" description="Helical" evidence="9">
    <location>
        <begin position="53"/>
        <end position="76"/>
    </location>
</feature>
<evidence type="ECO:0000313" key="10">
    <source>
        <dbReference type="EMBL" id="CUO14872.1"/>
    </source>
</evidence>
<evidence type="ECO:0000256" key="1">
    <source>
        <dbReference type="ARBA" id="ARBA00004651"/>
    </source>
</evidence>
<keyword evidence="8 9" id="KW-0472">Membrane</keyword>
<dbReference type="GO" id="GO:0009236">
    <property type="term" value="P:cobalamin biosynthetic process"/>
    <property type="evidence" value="ECO:0007669"/>
    <property type="project" value="UniProtKB-UniRule"/>
</dbReference>
<feature type="transmembrane region" description="Helical" evidence="9">
    <location>
        <begin position="297"/>
        <end position="323"/>
    </location>
</feature>
<dbReference type="PANTHER" id="PTHR34308">
    <property type="entry name" value="COBALAMIN BIOSYNTHESIS PROTEIN CBIB"/>
    <property type="match status" value="1"/>
</dbReference>
<reference evidence="10 11" key="1">
    <citation type="submission" date="2015-09" db="EMBL/GenBank/DDBJ databases">
        <authorList>
            <consortium name="Pathogen Informatics"/>
        </authorList>
    </citation>
    <scope>NUCLEOTIDE SEQUENCE [LARGE SCALE GENOMIC DNA]</scope>
    <source>
        <strain evidence="10 11">2789STDY5608823</strain>
    </source>
</reference>
<evidence type="ECO:0000256" key="7">
    <source>
        <dbReference type="ARBA" id="ARBA00022989"/>
    </source>
</evidence>
<evidence type="ECO:0000256" key="6">
    <source>
        <dbReference type="ARBA" id="ARBA00022692"/>
    </source>
</evidence>
<sequence length="324" mass="33838">MTILAVAAGFAADLAFGDPRWLPHPVVAMGRAITWAEGRLRGAFPQTSAGTRAAGLVLAVALPLACGLLTWGILHLCGMVHSGLRFVAEAWASYQILAACELRRQSLAVVRAFSKGGLVAAREAVGLIVGRNTSVLDEQGVAHAAVETVAENASDGVIAPLFYLMIGGAPLGMAYKAVNTLDSMVGYKNERYIDFGCASARLDDAVNWIPSRLSALLMIAVCPIVGLDACGAARIWRRDRRRHASPNSAQTESACAGALGLRLAGPAVYFGKLVEKPTIGDASREIEWGDIARATRLMLAASVCALVVFGAARAAVVLAVGAMA</sequence>
<name>A0A174CNG9_9ACTN</name>
<dbReference type="GO" id="GO:0048472">
    <property type="term" value="F:threonine-phosphate decarboxylase activity"/>
    <property type="evidence" value="ECO:0007669"/>
    <property type="project" value="InterPro"/>
</dbReference>
<dbReference type="GO" id="GO:0005886">
    <property type="term" value="C:plasma membrane"/>
    <property type="evidence" value="ECO:0007669"/>
    <property type="project" value="UniProtKB-SubCell"/>
</dbReference>
<evidence type="ECO:0000256" key="4">
    <source>
        <dbReference type="ARBA" id="ARBA00022475"/>
    </source>
</evidence>
<dbReference type="GO" id="GO:0015420">
    <property type="term" value="F:ABC-type vitamin B12 transporter activity"/>
    <property type="evidence" value="ECO:0007669"/>
    <property type="project" value="UniProtKB-UniRule"/>
</dbReference>
<dbReference type="AlphaFoldDB" id="A0A174CNG9"/>
<dbReference type="Proteomes" id="UP000095468">
    <property type="component" value="Unassembled WGS sequence"/>
</dbReference>
<comment type="function">
    <text evidence="9">Converts cobyric acid to cobinamide by the addition of aminopropanol on the F carboxylic group.</text>
</comment>
<dbReference type="InterPro" id="IPR004485">
    <property type="entry name" value="Cobalamin_biosynth_CobD/CbiB"/>
</dbReference>